<dbReference type="EMBL" id="VATY01000002">
    <property type="protein sequence ID" value="TMM57353.1"/>
    <property type="molecule type" value="Genomic_DNA"/>
</dbReference>
<dbReference type="Pfam" id="PF12146">
    <property type="entry name" value="Hydrolase_4"/>
    <property type="match status" value="1"/>
</dbReference>
<dbReference type="GO" id="GO:0016787">
    <property type="term" value="F:hydrolase activity"/>
    <property type="evidence" value="ECO:0007669"/>
    <property type="project" value="UniProtKB-KW"/>
</dbReference>
<sequence>MKKKLKRFALAVLLLTIIPAFVGVHFVAPYIIIQPARVSLKTSPEDFGITNKCITLTTDDQLELVGYHIPSQKNETTGVMILVHGVGGCKEHFVELGTKLAKIGIATMVFDERAHGESDGEYCTYGYYEKNDISKIVDYIKDEYGDIPLGIWGNSLGGAVAIQALENDNRIEFGIIESTFTDLHQVAFDYKKRFMKGFGIRFVSDYALKRAAQIADFDPYAVQPIESVKAIEQPIFIAHGDADKRISFSYGKALFDNLKAKDKTWYPIKGGTHMNLSKKGGQAYRKALFSFIDRNIKAESTTL</sequence>
<dbReference type="OrthoDB" id="9812921at2"/>
<accession>A0A5S3PTV4</accession>
<dbReference type="Gene3D" id="3.40.50.1820">
    <property type="entry name" value="alpha/beta hydrolase"/>
    <property type="match status" value="1"/>
</dbReference>
<dbReference type="RefSeq" id="WP_138658336.1">
    <property type="nucleotide sequence ID" value="NZ_VATY01000002.1"/>
</dbReference>
<evidence type="ECO:0000313" key="3">
    <source>
        <dbReference type="Proteomes" id="UP000310314"/>
    </source>
</evidence>
<dbReference type="Proteomes" id="UP000310314">
    <property type="component" value="Unassembled WGS sequence"/>
</dbReference>
<feature type="domain" description="Serine aminopeptidase S33" evidence="1">
    <location>
        <begin position="75"/>
        <end position="184"/>
    </location>
</feature>
<proteinExistence type="predicted"/>
<keyword evidence="3" id="KW-1185">Reference proteome</keyword>
<dbReference type="PANTHER" id="PTHR43358:SF4">
    <property type="entry name" value="ALPHA_BETA HYDROLASE FOLD-1 DOMAIN-CONTAINING PROTEIN"/>
    <property type="match status" value="1"/>
</dbReference>
<reference evidence="2 3" key="1">
    <citation type="submission" date="2019-05" db="EMBL/GenBank/DDBJ databases">
        <authorList>
            <person name="Zhang J.-Y."/>
            <person name="Feg X."/>
            <person name="Du Z.-J."/>
        </authorList>
    </citation>
    <scope>NUCLEOTIDE SEQUENCE [LARGE SCALE GENOMIC DNA]</scope>
    <source>
        <strain evidence="2 3">RZ26</strain>
    </source>
</reference>
<dbReference type="PANTHER" id="PTHR43358">
    <property type="entry name" value="ALPHA/BETA-HYDROLASE"/>
    <property type="match status" value="1"/>
</dbReference>
<dbReference type="InterPro" id="IPR052920">
    <property type="entry name" value="DNA-binding_regulatory"/>
</dbReference>
<evidence type="ECO:0000313" key="2">
    <source>
        <dbReference type="EMBL" id="TMM57353.1"/>
    </source>
</evidence>
<organism evidence="2 3">
    <name type="scientific">Maribacter algarum</name>
    <name type="common">ex Zhang et al. 2020</name>
    <dbReference type="NCBI Taxonomy" id="2578118"/>
    <lineage>
        <taxon>Bacteria</taxon>
        <taxon>Pseudomonadati</taxon>
        <taxon>Bacteroidota</taxon>
        <taxon>Flavobacteriia</taxon>
        <taxon>Flavobacteriales</taxon>
        <taxon>Flavobacteriaceae</taxon>
        <taxon>Maribacter</taxon>
    </lineage>
</organism>
<dbReference type="InterPro" id="IPR029058">
    <property type="entry name" value="AB_hydrolase_fold"/>
</dbReference>
<dbReference type="SUPFAM" id="SSF53474">
    <property type="entry name" value="alpha/beta-Hydrolases"/>
    <property type="match status" value="1"/>
</dbReference>
<dbReference type="AlphaFoldDB" id="A0A5S3PTV4"/>
<protein>
    <submittedName>
        <fullName evidence="2">Alpha/beta hydrolase</fullName>
    </submittedName>
</protein>
<name>A0A5S3PTV4_9FLAO</name>
<gene>
    <name evidence="2" type="ORF">FEE95_12780</name>
</gene>
<keyword evidence="2" id="KW-0378">Hydrolase</keyword>
<comment type="caution">
    <text evidence="2">The sequence shown here is derived from an EMBL/GenBank/DDBJ whole genome shotgun (WGS) entry which is preliminary data.</text>
</comment>
<dbReference type="InterPro" id="IPR022742">
    <property type="entry name" value="Hydrolase_4"/>
</dbReference>
<evidence type="ECO:0000259" key="1">
    <source>
        <dbReference type="Pfam" id="PF12146"/>
    </source>
</evidence>